<keyword evidence="1" id="KW-0812">Transmembrane</keyword>
<reference evidence="2 3" key="1">
    <citation type="journal article" date="2020" name="Microorganisms">
        <title>Reliable Identification of Environmental Pseudomonas Isolates Using the rpoD Gene.</title>
        <authorList>
            <consortium name="The Broad Institute Genome Sequencing Platform"/>
            <person name="Girard L."/>
            <person name="Lood C."/>
            <person name="Rokni-Zadeh H."/>
            <person name="van Noort V."/>
            <person name="Lavigne R."/>
            <person name="De Mot R."/>
        </authorList>
    </citation>
    <scope>NUCLEOTIDE SEQUENCE [LARGE SCALE GENOMIC DNA]</scope>
    <source>
        <strain evidence="2 3">RW8P3</strain>
    </source>
</reference>
<feature type="transmembrane region" description="Helical" evidence="1">
    <location>
        <begin position="6"/>
        <end position="30"/>
    </location>
</feature>
<evidence type="ECO:0000313" key="2">
    <source>
        <dbReference type="EMBL" id="QXI26365.1"/>
    </source>
</evidence>
<reference evidence="2 3" key="2">
    <citation type="journal article" date="2021" name="Microorganisms">
        <title>The Ever-Expanding Pseudomonas Genus: Description of 43 New Species and Partition of the Pseudomonas putida Group.</title>
        <authorList>
            <person name="Girard L."/>
            <person name="Lood C."/>
            <person name="Hofte M."/>
            <person name="Vandamme P."/>
            <person name="Rokni-Zadeh H."/>
            <person name="van Noort V."/>
            <person name="Lavigne R."/>
            <person name="De Mot R."/>
        </authorList>
    </citation>
    <scope>NUCLEOTIDE SEQUENCE [LARGE SCALE GENOMIC DNA]</scope>
    <source>
        <strain evidence="2 3">RW8P3</strain>
    </source>
</reference>
<protein>
    <submittedName>
        <fullName evidence="2">Uncharacterized protein</fullName>
    </submittedName>
</protein>
<dbReference type="EMBL" id="CP077093">
    <property type="protein sequence ID" value="QXI26365.1"/>
    <property type="molecule type" value="Genomic_DNA"/>
</dbReference>
<keyword evidence="1" id="KW-1133">Transmembrane helix</keyword>
<keyword evidence="3" id="KW-1185">Reference proteome</keyword>
<dbReference type="AlphaFoldDB" id="A0A9E6PHK5"/>
<evidence type="ECO:0000256" key="1">
    <source>
        <dbReference type="SAM" id="Phobius"/>
    </source>
</evidence>
<accession>A0A9E6PHK5</accession>
<organism evidence="2 3">
    <name type="scientific">Pseudomonas vanderleydeniana</name>
    <dbReference type="NCBI Taxonomy" id="2745495"/>
    <lineage>
        <taxon>Bacteria</taxon>
        <taxon>Pseudomonadati</taxon>
        <taxon>Pseudomonadota</taxon>
        <taxon>Gammaproteobacteria</taxon>
        <taxon>Pseudomonadales</taxon>
        <taxon>Pseudomonadaceae</taxon>
        <taxon>Pseudomonas</taxon>
    </lineage>
</organism>
<dbReference type="RefSeq" id="WP_186675910.1">
    <property type="nucleotide sequence ID" value="NZ_CP077093.1"/>
</dbReference>
<gene>
    <name evidence="2" type="ORF">HU752_020750</name>
</gene>
<keyword evidence="1" id="KW-0472">Membrane</keyword>
<proteinExistence type="predicted"/>
<name>A0A9E6PHK5_9PSED</name>
<dbReference type="Proteomes" id="UP000634530">
    <property type="component" value="Chromosome"/>
</dbReference>
<sequence length="168" mass="18886">MALRDYADLVTIVISPGLTIIAAIIGWAIIIKDSRSSAHRAEATELLNLVVGTTVDLNRRAANFLLDEADKRENHRAWVSSVSVDIASLRARAAILKNIYKIDIPDDFFFTLRKSFTLNAEAFHEYDSDQVSQLINIQTSQVSKTLATLYKLYPSKKTWKLFQAKTTP</sequence>
<evidence type="ECO:0000313" key="3">
    <source>
        <dbReference type="Proteomes" id="UP000634530"/>
    </source>
</evidence>
<dbReference type="KEGG" id="pvw:HU752_020750"/>